<protein>
    <submittedName>
        <fullName evidence="3">Acyloxyacyl hydrolase</fullName>
    </submittedName>
</protein>
<dbReference type="EMBL" id="JACYTR010000001">
    <property type="protein sequence ID" value="MBD8524290.1"/>
    <property type="molecule type" value="Genomic_DNA"/>
</dbReference>
<dbReference type="Gene3D" id="2.40.160.20">
    <property type="match status" value="1"/>
</dbReference>
<dbReference type="InterPro" id="IPR031305">
    <property type="entry name" value="Casein_CS"/>
</dbReference>
<evidence type="ECO:0000313" key="4">
    <source>
        <dbReference type="Proteomes" id="UP000613768"/>
    </source>
</evidence>
<dbReference type="GO" id="GO:0016787">
    <property type="term" value="F:hydrolase activity"/>
    <property type="evidence" value="ECO:0007669"/>
    <property type="project" value="UniProtKB-KW"/>
</dbReference>
<feature type="chain" id="PRO_5043677553" evidence="2">
    <location>
        <begin position="24"/>
        <end position="165"/>
    </location>
</feature>
<comment type="caution">
    <text evidence="3">The sequence shown here is derived from an EMBL/GenBank/DDBJ whole genome shotgun (WGS) entry which is preliminary data.</text>
</comment>
<organism evidence="3 4">
    <name type="scientific">Pseudomarimonas arenosa</name>
    <dbReference type="NCBI Taxonomy" id="2774145"/>
    <lineage>
        <taxon>Bacteria</taxon>
        <taxon>Pseudomonadati</taxon>
        <taxon>Pseudomonadota</taxon>
        <taxon>Gammaproteobacteria</taxon>
        <taxon>Lysobacterales</taxon>
        <taxon>Lysobacteraceae</taxon>
        <taxon>Pseudomarimonas</taxon>
    </lineage>
</organism>
<proteinExistence type="predicted"/>
<keyword evidence="4" id="KW-1185">Reference proteome</keyword>
<keyword evidence="3" id="KW-0378">Hydrolase</keyword>
<sequence>MKTPLFRCLLASALALLGSPLVAQEVPQWQGRFGAGTTRALEGDRSLSVSVGLERSLPGYHWAGGDFSLDLGLYSLRQRNSDDPELDDDVFAAAAGLRWRRGIWVLGFSPAIATSRTSAISGVLQFVSTAGLRGEHIGAMLQHISNGSLHGRNRGETMLMLELYF</sequence>
<dbReference type="Proteomes" id="UP000613768">
    <property type="component" value="Unassembled WGS sequence"/>
</dbReference>
<accession>A0AAW3ZH53</accession>
<dbReference type="AlphaFoldDB" id="A0AAW3ZH53"/>
<gene>
    <name evidence="3" type="ORF">IFO71_00910</name>
</gene>
<reference evidence="3 4" key="1">
    <citation type="submission" date="2020-09" db="EMBL/GenBank/DDBJ databases">
        <title>Pseudoxanthomonas sp. CAU 1598 isolated from sand of Yaerae Beach.</title>
        <authorList>
            <person name="Kim W."/>
        </authorList>
    </citation>
    <scope>NUCLEOTIDE SEQUENCE [LARGE SCALE GENOMIC DNA]</scope>
    <source>
        <strain evidence="3 4">CAU 1598</strain>
    </source>
</reference>
<evidence type="ECO:0000256" key="2">
    <source>
        <dbReference type="SAM" id="SignalP"/>
    </source>
</evidence>
<dbReference type="PROSITE" id="PS00306">
    <property type="entry name" value="CASEIN_ALPHA_BETA"/>
    <property type="match status" value="1"/>
</dbReference>
<name>A0AAW3ZH53_9GAMM</name>
<dbReference type="RefSeq" id="WP_192027632.1">
    <property type="nucleotide sequence ID" value="NZ_JACYTR010000001.1"/>
</dbReference>
<feature type="signal peptide" evidence="2">
    <location>
        <begin position="1"/>
        <end position="23"/>
    </location>
</feature>
<evidence type="ECO:0000256" key="1">
    <source>
        <dbReference type="ARBA" id="ARBA00022729"/>
    </source>
</evidence>
<evidence type="ECO:0000313" key="3">
    <source>
        <dbReference type="EMBL" id="MBD8524290.1"/>
    </source>
</evidence>
<keyword evidence="1 2" id="KW-0732">Signal</keyword>